<sequence>MSTVLEGLSATIASVEDDLLASLVVLGESDPQRSVDGWVDQVVDLLRAVDEVAAQHRTTLALAHSRATARGGSAPEDAASDEVRATVDSSRRDPP</sequence>
<feature type="region of interest" description="Disordered" evidence="1">
    <location>
        <begin position="62"/>
        <end position="95"/>
    </location>
</feature>
<keyword evidence="3" id="KW-1185">Reference proteome</keyword>
<gene>
    <name evidence="2" type="ORF">N798_16980</name>
</gene>
<dbReference type="Proteomes" id="UP000029990">
    <property type="component" value="Unassembled WGS sequence"/>
</dbReference>
<evidence type="ECO:0000313" key="3">
    <source>
        <dbReference type="Proteomes" id="UP000029990"/>
    </source>
</evidence>
<evidence type="ECO:0000256" key="1">
    <source>
        <dbReference type="SAM" id="MobiDB-lite"/>
    </source>
</evidence>
<organism evidence="2 3">
    <name type="scientific">Knoellia flava TL1</name>
    <dbReference type="NCBI Taxonomy" id="1385518"/>
    <lineage>
        <taxon>Bacteria</taxon>
        <taxon>Bacillati</taxon>
        <taxon>Actinomycetota</taxon>
        <taxon>Actinomycetes</taxon>
        <taxon>Micrococcales</taxon>
        <taxon>Intrasporangiaceae</taxon>
        <taxon>Knoellia</taxon>
    </lineage>
</organism>
<feature type="compositionally biased region" description="Basic and acidic residues" evidence="1">
    <location>
        <begin position="81"/>
        <end position="95"/>
    </location>
</feature>
<dbReference type="EMBL" id="AVPI01000087">
    <property type="protein sequence ID" value="KGN28833.1"/>
    <property type="molecule type" value="Genomic_DNA"/>
</dbReference>
<reference evidence="2 3" key="1">
    <citation type="submission" date="2013-08" db="EMBL/GenBank/DDBJ databases">
        <title>The genome sequence of Knoellia flava.</title>
        <authorList>
            <person name="Zhu W."/>
            <person name="Wang G."/>
        </authorList>
    </citation>
    <scope>NUCLEOTIDE SEQUENCE [LARGE SCALE GENOMIC DNA]</scope>
    <source>
        <strain evidence="2 3">TL1</strain>
    </source>
</reference>
<accession>A0ABR4X9K8</accession>
<protein>
    <submittedName>
        <fullName evidence="2">Uncharacterized protein</fullName>
    </submittedName>
</protein>
<comment type="caution">
    <text evidence="2">The sequence shown here is derived from an EMBL/GenBank/DDBJ whole genome shotgun (WGS) entry which is preliminary data.</text>
</comment>
<evidence type="ECO:0000313" key="2">
    <source>
        <dbReference type="EMBL" id="KGN28833.1"/>
    </source>
</evidence>
<name>A0ABR4X9K8_9MICO</name>
<proteinExistence type="predicted"/>
<dbReference type="RefSeq" id="WP_035950867.1">
    <property type="nucleotide sequence ID" value="NZ_AVPI01000087.1"/>
</dbReference>